<gene>
    <name evidence="1" type="ORF">XM47_15145</name>
</gene>
<reference evidence="1 2" key="1">
    <citation type="submission" date="2015-04" db="EMBL/GenBank/DDBJ databases">
        <title>Draft Genome Sequence of the Novel Agar-Digesting Marine Bacterium Q1.</title>
        <authorList>
            <person name="Li Y."/>
            <person name="Li D."/>
            <person name="Chen G."/>
            <person name="Du Z."/>
        </authorList>
    </citation>
    <scope>NUCLEOTIDE SEQUENCE [LARGE SCALE GENOMIC DNA]</scope>
    <source>
        <strain evidence="1 2">Q1</strain>
    </source>
</reference>
<dbReference type="EMBL" id="LAZL01000027">
    <property type="protein sequence ID" value="KMT64326.1"/>
    <property type="molecule type" value="Genomic_DNA"/>
</dbReference>
<evidence type="ECO:0008006" key="3">
    <source>
        <dbReference type="Google" id="ProtNLM"/>
    </source>
</evidence>
<keyword evidence="2" id="KW-1185">Reference proteome</keyword>
<dbReference type="STRING" id="1513271.XM47_15145"/>
<dbReference type="PROSITE" id="PS00018">
    <property type="entry name" value="EF_HAND_1"/>
    <property type="match status" value="1"/>
</dbReference>
<sequence>MNKTWLNLALLTGISLTGCGGSGGDSTASIENSINTTPIKITEANSDTVSEIALSASLEGFADGVSRGFFDSFSGVSSQNNESSSPVNFDRLVELTRSSKKLIGDTFTGVKINQEFDCDVSGKQKFIASIASQGRETIGDYLKMEFSNCKDSSGMVSNGVMAVTFTNVVGDSEFSDDYTLGLSFDFDGFSLGNTSDKLEISGALLLTKISTVNGYTIKSQSSQVSYEADRFKQIVSGLNGTSVFDNNTGITRVDYAAIVADNTLNGSVSLSITDSFEYASLNASYPFSGKLKVVGSGSSMTLTTLSSTSVKVDIDTNGDGSIDSTDIVSWSSLM</sequence>
<dbReference type="AlphaFoldDB" id="A0A0J8JIP1"/>
<comment type="caution">
    <text evidence="1">The sequence shown here is derived from an EMBL/GenBank/DDBJ whole genome shotgun (WGS) entry which is preliminary data.</text>
</comment>
<proteinExistence type="predicted"/>
<name>A0A0J8JIP1_9ALTE</name>
<dbReference type="PROSITE" id="PS51257">
    <property type="entry name" value="PROKAR_LIPOPROTEIN"/>
    <property type="match status" value="1"/>
</dbReference>
<accession>A0A0J8JIP1</accession>
<organism evidence="1 2">
    <name type="scientific">Catenovulum maritimum</name>
    <dbReference type="NCBI Taxonomy" id="1513271"/>
    <lineage>
        <taxon>Bacteria</taxon>
        <taxon>Pseudomonadati</taxon>
        <taxon>Pseudomonadota</taxon>
        <taxon>Gammaproteobacteria</taxon>
        <taxon>Alteromonadales</taxon>
        <taxon>Alteromonadaceae</taxon>
        <taxon>Catenovulum</taxon>
    </lineage>
</organism>
<evidence type="ECO:0000313" key="2">
    <source>
        <dbReference type="Proteomes" id="UP000037600"/>
    </source>
</evidence>
<dbReference type="RefSeq" id="WP_048694311.1">
    <property type="nucleotide sequence ID" value="NZ_KQ130499.1"/>
</dbReference>
<evidence type="ECO:0000313" key="1">
    <source>
        <dbReference type="EMBL" id="KMT64326.1"/>
    </source>
</evidence>
<dbReference type="Proteomes" id="UP000037600">
    <property type="component" value="Unassembled WGS sequence"/>
</dbReference>
<dbReference type="InterPro" id="IPR018247">
    <property type="entry name" value="EF_Hand_1_Ca_BS"/>
</dbReference>
<protein>
    <recommendedName>
        <fullName evidence="3">EF-hand domain-containing protein</fullName>
    </recommendedName>
</protein>